<accession>A0A2A6CLS0</accession>
<accession>A0A8R1Z512</accession>
<proteinExistence type="predicted"/>
<dbReference type="AlphaFoldDB" id="A0A2A6CLS0"/>
<name>A0A2A6CLS0_PRIPA</name>
<dbReference type="Proteomes" id="UP000005239">
    <property type="component" value="Unassembled WGS sequence"/>
</dbReference>
<reference evidence="1" key="2">
    <citation type="submission" date="2022-06" db="UniProtKB">
        <authorList>
            <consortium name="EnsemblMetazoa"/>
        </authorList>
    </citation>
    <scope>IDENTIFICATION</scope>
    <source>
        <strain evidence="1">PS312</strain>
    </source>
</reference>
<gene>
    <name evidence="1" type="primary">WBGene00279430</name>
</gene>
<reference evidence="2" key="1">
    <citation type="journal article" date="2008" name="Nat. Genet.">
        <title>The Pristionchus pacificus genome provides a unique perspective on nematode lifestyle and parasitism.</title>
        <authorList>
            <person name="Dieterich C."/>
            <person name="Clifton S.W."/>
            <person name="Schuster L.N."/>
            <person name="Chinwalla A."/>
            <person name="Delehaunty K."/>
            <person name="Dinkelacker I."/>
            <person name="Fulton L."/>
            <person name="Fulton R."/>
            <person name="Godfrey J."/>
            <person name="Minx P."/>
            <person name="Mitreva M."/>
            <person name="Roeseler W."/>
            <person name="Tian H."/>
            <person name="Witte H."/>
            <person name="Yang S.P."/>
            <person name="Wilson R.K."/>
            <person name="Sommer R.J."/>
        </authorList>
    </citation>
    <scope>NUCLEOTIDE SEQUENCE [LARGE SCALE GENOMIC DNA]</scope>
    <source>
        <strain evidence="2">PS312</strain>
    </source>
</reference>
<protein>
    <submittedName>
        <fullName evidence="1">Uncharacterized protein</fullName>
    </submittedName>
</protein>
<sequence length="72" mass="8148">MQKRDDMQDSVTNLGQWSTVFFAEQQDAAHALVDKIKKASEENPETFKAAIVKAFNNIPESAKQQLIKLRAQ</sequence>
<dbReference type="EnsemblMetazoa" id="PPA41061.1">
    <property type="protein sequence ID" value="PPA41061.1"/>
    <property type="gene ID" value="WBGene00279430"/>
</dbReference>
<evidence type="ECO:0000313" key="2">
    <source>
        <dbReference type="Proteomes" id="UP000005239"/>
    </source>
</evidence>
<organism evidence="1 2">
    <name type="scientific">Pristionchus pacificus</name>
    <name type="common">Parasitic nematode worm</name>
    <dbReference type="NCBI Taxonomy" id="54126"/>
    <lineage>
        <taxon>Eukaryota</taxon>
        <taxon>Metazoa</taxon>
        <taxon>Ecdysozoa</taxon>
        <taxon>Nematoda</taxon>
        <taxon>Chromadorea</taxon>
        <taxon>Rhabditida</taxon>
        <taxon>Rhabditina</taxon>
        <taxon>Diplogasteromorpha</taxon>
        <taxon>Diplogasteroidea</taxon>
        <taxon>Neodiplogasteridae</taxon>
        <taxon>Pristionchus</taxon>
    </lineage>
</organism>
<keyword evidence="2" id="KW-1185">Reference proteome</keyword>
<evidence type="ECO:0000313" key="1">
    <source>
        <dbReference type="EnsemblMetazoa" id="PPA41061.1"/>
    </source>
</evidence>